<organism evidence="1 2">
    <name type="scientific">Archangium lansingense</name>
    <dbReference type="NCBI Taxonomy" id="2995310"/>
    <lineage>
        <taxon>Bacteria</taxon>
        <taxon>Pseudomonadati</taxon>
        <taxon>Myxococcota</taxon>
        <taxon>Myxococcia</taxon>
        <taxon>Myxococcales</taxon>
        <taxon>Cystobacterineae</taxon>
        <taxon>Archangiaceae</taxon>
        <taxon>Archangium</taxon>
    </lineage>
</organism>
<proteinExistence type="predicted"/>
<dbReference type="RefSeq" id="WP_267539925.1">
    <property type="nucleotide sequence ID" value="NZ_JAPNKA010000001.1"/>
</dbReference>
<dbReference type="Proteomes" id="UP001207654">
    <property type="component" value="Unassembled WGS sequence"/>
</dbReference>
<accession>A0ABT4AKH0</accession>
<name>A0ABT4AKH0_9BACT</name>
<evidence type="ECO:0000313" key="1">
    <source>
        <dbReference type="EMBL" id="MCY1081322.1"/>
    </source>
</evidence>
<gene>
    <name evidence="1" type="ORF">OV287_43400</name>
</gene>
<evidence type="ECO:0000313" key="2">
    <source>
        <dbReference type="Proteomes" id="UP001207654"/>
    </source>
</evidence>
<sequence>MALPKHLDDAADRLHEAFARIEDARAKPTSPESLHEWLAALTDYAQALMDLHEYSNESVHEKLHVLAGLLKLKSFPEEPLKNLEPEEPRTPSGGI</sequence>
<reference evidence="1 2" key="1">
    <citation type="submission" date="2022-11" db="EMBL/GenBank/DDBJ databases">
        <title>Minimal conservation of predation-associated metabolite biosynthetic gene clusters underscores biosynthetic potential of Myxococcota including descriptions for ten novel species: Archangium lansinium sp. nov., Myxococcus landrumus sp. nov., Nannocystis bai.</title>
        <authorList>
            <person name="Ahearne A."/>
            <person name="Stevens C."/>
            <person name="Phillips K."/>
        </authorList>
    </citation>
    <scope>NUCLEOTIDE SEQUENCE [LARGE SCALE GENOMIC DNA]</scope>
    <source>
        <strain evidence="1 2">MIWBW</strain>
    </source>
</reference>
<protein>
    <submittedName>
        <fullName evidence="1">Uncharacterized protein</fullName>
    </submittedName>
</protein>
<keyword evidence="2" id="KW-1185">Reference proteome</keyword>
<comment type="caution">
    <text evidence="1">The sequence shown here is derived from an EMBL/GenBank/DDBJ whole genome shotgun (WGS) entry which is preliminary data.</text>
</comment>
<dbReference type="EMBL" id="JAPNKA010000001">
    <property type="protein sequence ID" value="MCY1081322.1"/>
    <property type="molecule type" value="Genomic_DNA"/>
</dbReference>